<feature type="transmembrane region" description="Helical" evidence="6">
    <location>
        <begin position="126"/>
        <end position="147"/>
    </location>
</feature>
<dbReference type="Gene3D" id="6.10.280.130">
    <property type="match status" value="1"/>
</dbReference>
<dbReference type="Proteomes" id="UP000628448">
    <property type="component" value="Unassembled WGS sequence"/>
</dbReference>
<evidence type="ECO:0000256" key="6">
    <source>
        <dbReference type="SAM" id="Phobius"/>
    </source>
</evidence>
<dbReference type="AlphaFoldDB" id="A0A931GZB0"/>
<keyword evidence="10" id="KW-1185">Reference proteome</keyword>
<dbReference type="InterPro" id="IPR032858">
    <property type="entry name" value="CcoP_N"/>
</dbReference>
<keyword evidence="6" id="KW-1133">Transmembrane helix</keyword>
<comment type="caution">
    <text evidence="9">The sequence shown here is derived from an EMBL/GenBank/DDBJ whole genome shotgun (WGS) entry which is preliminary data.</text>
</comment>
<evidence type="ECO:0000256" key="4">
    <source>
        <dbReference type="PROSITE-ProRule" id="PRU00433"/>
    </source>
</evidence>
<evidence type="ECO:0000313" key="9">
    <source>
        <dbReference type="EMBL" id="MBG9378122.1"/>
    </source>
</evidence>
<evidence type="ECO:0000256" key="1">
    <source>
        <dbReference type="ARBA" id="ARBA00022617"/>
    </source>
</evidence>
<feature type="transmembrane region" description="Helical" evidence="6">
    <location>
        <begin position="210"/>
        <end position="227"/>
    </location>
</feature>
<evidence type="ECO:0000256" key="2">
    <source>
        <dbReference type="ARBA" id="ARBA00022723"/>
    </source>
</evidence>
<dbReference type="Pfam" id="PF13442">
    <property type="entry name" value="Cytochrome_CBB3"/>
    <property type="match status" value="1"/>
</dbReference>
<dbReference type="InterPro" id="IPR009056">
    <property type="entry name" value="Cyt_c-like_dom"/>
</dbReference>
<accession>A0A931GZB0</accession>
<dbReference type="EMBL" id="JADWYR010000002">
    <property type="protein sequence ID" value="MBG9378122.1"/>
    <property type="molecule type" value="Genomic_DNA"/>
</dbReference>
<evidence type="ECO:0000256" key="7">
    <source>
        <dbReference type="SAM" id="SignalP"/>
    </source>
</evidence>
<dbReference type="RefSeq" id="WP_196992177.1">
    <property type="nucleotide sequence ID" value="NZ_JADWYR010000002.1"/>
</dbReference>
<dbReference type="Gene3D" id="1.10.760.10">
    <property type="entry name" value="Cytochrome c-like domain"/>
    <property type="match status" value="1"/>
</dbReference>
<feature type="transmembrane region" description="Helical" evidence="6">
    <location>
        <begin position="87"/>
        <end position="106"/>
    </location>
</feature>
<name>A0A931GZB0_9BACT</name>
<keyword evidence="6" id="KW-0472">Membrane</keyword>
<dbReference type="InterPro" id="IPR036909">
    <property type="entry name" value="Cyt_c-like_dom_sf"/>
</dbReference>
<keyword evidence="6" id="KW-0812">Transmembrane</keyword>
<dbReference type="SUPFAM" id="SSF46626">
    <property type="entry name" value="Cytochrome c"/>
    <property type="match status" value="1"/>
</dbReference>
<dbReference type="PROSITE" id="PS51007">
    <property type="entry name" value="CYTC"/>
    <property type="match status" value="1"/>
</dbReference>
<dbReference type="Pfam" id="PF14715">
    <property type="entry name" value="FixP_N"/>
    <property type="match status" value="1"/>
</dbReference>
<proteinExistence type="predicted"/>
<evidence type="ECO:0000256" key="5">
    <source>
        <dbReference type="SAM" id="MobiDB-lite"/>
    </source>
</evidence>
<dbReference type="GO" id="GO:0009055">
    <property type="term" value="F:electron transfer activity"/>
    <property type="evidence" value="ECO:0007669"/>
    <property type="project" value="InterPro"/>
</dbReference>
<feature type="signal peptide" evidence="7">
    <location>
        <begin position="1"/>
        <end position="28"/>
    </location>
</feature>
<reference evidence="9" key="1">
    <citation type="submission" date="2020-11" db="EMBL/GenBank/DDBJ databases">
        <title>Bacterial whole genome sequence for Panacibacter sp. DH6.</title>
        <authorList>
            <person name="Le V."/>
            <person name="Ko S."/>
            <person name="Ahn C.-Y."/>
            <person name="Oh H.-M."/>
        </authorList>
    </citation>
    <scope>NUCLEOTIDE SEQUENCE</scope>
    <source>
        <strain evidence="9">DH6</strain>
    </source>
</reference>
<feature type="transmembrane region" description="Helical" evidence="6">
    <location>
        <begin position="44"/>
        <end position="66"/>
    </location>
</feature>
<dbReference type="PANTHER" id="PTHR33751:SF1">
    <property type="entry name" value="CBB3-TYPE CYTOCHROME C OXIDASE SUBUNIT FIXP"/>
    <property type="match status" value="1"/>
</dbReference>
<dbReference type="PANTHER" id="PTHR33751">
    <property type="entry name" value="CBB3-TYPE CYTOCHROME C OXIDASE SUBUNIT FIXP"/>
    <property type="match status" value="1"/>
</dbReference>
<evidence type="ECO:0000259" key="8">
    <source>
        <dbReference type="PROSITE" id="PS51007"/>
    </source>
</evidence>
<evidence type="ECO:0000256" key="3">
    <source>
        <dbReference type="ARBA" id="ARBA00023004"/>
    </source>
</evidence>
<gene>
    <name evidence="9" type="ORF">I5907_17930</name>
</gene>
<feature type="chain" id="PRO_5037427675" evidence="7">
    <location>
        <begin position="29"/>
        <end position="390"/>
    </location>
</feature>
<dbReference type="InterPro" id="IPR038414">
    <property type="entry name" value="CcoP_N_sf"/>
</dbReference>
<organism evidence="9 10">
    <name type="scientific">Panacibacter microcysteis</name>
    <dbReference type="NCBI Taxonomy" id="2793269"/>
    <lineage>
        <taxon>Bacteria</taxon>
        <taxon>Pseudomonadati</taxon>
        <taxon>Bacteroidota</taxon>
        <taxon>Chitinophagia</taxon>
        <taxon>Chitinophagales</taxon>
        <taxon>Chitinophagaceae</taxon>
        <taxon>Panacibacter</taxon>
    </lineage>
</organism>
<keyword evidence="2 4" id="KW-0479">Metal-binding</keyword>
<feature type="region of interest" description="Disordered" evidence="5">
    <location>
        <begin position="355"/>
        <end position="390"/>
    </location>
</feature>
<keyword evidence="3 4" id="KW-0408">Iron</keyword>
<evidence type="ECO:0000313" key="10">
    <source>
        <dbReference type="Proteomes" id="UP000628448"/>
    </source>
</evidence>
<dbReference type="GO" id="GO:0020037">
    <property type="term" value="F:heme binding"/>
    <property type="evidence" value="ECO:0007669"/>
    <property type="project" value="InterPro"/>
</dbReference>
<protein>
    <submittedName>
        <fullName evidence="9">C-type cytochrome</fullName>
    </submittedName>
</protein>
<keyword evidence="1 4" id="KW-0349">Heme</keyword>
<keyword evidence="7" id="KW-0732">Signal</keyword>
<dbReference type="InterPro" id="IPR050597">
    <property type="entry name" value="Cytochrome_c_Oxidase_Subunit"/>
</dbReference>
<sequence length="390" mass="42367">MKRFFFHRFFKAMALTIMFAVAAVNVFADGPPKPNQFDNPLAVSLIIVAGALLLAIVMLGRVLINVAQFRVERDKEARKNAGTATKVLVTLLFCTVGFASFAQNAAGDGTSVANDAAASFGGLSAFSFYTIISIIGLEVIVIAAMLISLKSLIAKEKAVVTAVAGEKIQTESAVQVIWRKLNNFRPQHEEVDLGHDYDGIRELDNRLPPWWLYGFYICVVFAGIYLYRAHVSHAAPSSEQEYIAAVAKADADKKAYLKKAANMVDENNVAVLTDANQIAEGKKLFSSTCAACHGPEGQGLVGPNLTDDYWLHKGSIKDIFKTIKYGVPEKGMKSWEADFSPMQLAELASYIKSLHGTKPANPKEPQGDIYNEEPSATPAQDSSKIVAAVK</sequence>
<dbReference type="GO" id="GO:0046872">
    <property type="term" value="F:metal ion binding"/>
    <property type="evidence" value="ECO:0007669"/>
    <property type="project" value="UniProtKB-KW"/>
</dbReference>
<feature type="domain" description="Cytochrome c" evidence="8">
    <location>
        <begin position="276"/>
        <end position="355"/>
    </location>
</feature>